<dbReference type="AlphaFoldDB" id="A0A0E9PFC6"/>
<organism evidence="1">
    <name type="scientific">Anguilla anguilla</name>
    <name type="common">European freshwater eel</name>
    <name type="synonym">Muraena anguilla</name>
    <dbReference type="NCBI Taxonomy" id="7936"/>
    <lineage>
        <taxon>Eukaryota</taxon>
        <taxon>Metazoa</taxon>
        <taxon>Chordata</taxon>
        <taxon>Craniata</taxon>
        <taxon>Vertebrata</taxon>
        <taxon>Euteleostomi</taxon>
        <taxon>Actinopterygii</taxon>
        <taxon>Neopterygii</taxon>
        <taxon>Teleostei</taxon>
        <taxon>Anguilliformes</taxon>
        <taxon>Anguillidae</taxon>
        <taxon>Anguilla</taxon>
    </lineage>
</organism>
<reference evidence="1" key="1">
    <citation type="submission" date="2014-11" db="EMBL/GenBank/DDBJ databases">
        <authorList>
            <person name="Amaro Gonzalez C."/>
        </authorList>
    </citation>
    <scope>NUCLEOTIDE SEQUENCE</scope>
</reference>
<sequence length="33" mass="3621">MAILLLGSQGGKAIRRNASIVPRGRVPLWFVFP</sequence>
<protein>
    <submittedName>
        <fullName evidence="1">Uncharacterized protein</fullName>
    </submittedName>
</protein>
<proteinExistence type="predicted"/>
<accession>A0A0E9PFC6</accession>
<name>A0A0E9PFC6_ANGAN</name>
<dbReference type="EMBL" id="GBXM01105812">
    <property type="protein sequence ID" value="JAH02765.1"/>
    <property type="molecule type" value="Transcribed_RNA"/>
</dbReference>
<reference evidence="1" key="2">
    <citation type="journal article" date="2015" name="Fish Shellfish Immunol.">
        <title>Early steps in the European eel (Anguilla anguilla)-Vibrio vulnificus interaction in the gills: Role of the RtxA13 toxin.</title>
        <authorList>
            <person name="Callol A."/>
            <person name="Pajuelo D."/>
            <person name="Ebbesson L."/>
            <person name="Teles M."/>
            <person name="MacKenzie S."/>
            <person name="Amaro C."/>
        </authorList>
    </citation>
    <scope>NUCLEOTIDE SEQUENCE</scope>
</reference>
<evidence type="ECO:0000313" key="1">
    <source>
        <dbReference type="EMBL" id="JAH02765.1"/>
    </source>
</evidence>